<dbReference type="PANTHER" id="PTHR47197">
    <property type="entry name" value="PROTEIN NIRF"/>
    <property type="match status" value="1"/>
</dbReference>
<evidence type="ECO:0000313" key="4">
    <source>
        <dbReference type="EMBL" id="SCG75866.1"/>
    </source>
</evidence>
<dbReference type="InterPro" id="IPR048433">
    <property type="entry name" value="YNCE-like_beta-prop"/>
</dbReference>
<organism evidence="4 5">
    <name type="scientific">Micromonospora inositola</name>
    <dbReference type="NCBI Taxonomy" id="47865"/>
    <lineage>
        <taxon>Bacteria</taxon>
        <taxon>Bacillati</taxon>
        <taxon>Actinomycetota</taxon>
        <taxon>Actinomycetes</taxon>
        <taxon>Micromonosporales</taxon>
        <taxon>Micromonosporaceae</taxon>
        <taxon>Micromonospora</taxon>
    </lineage>
</organism>
<dbReference type="InterPro" id="IPR015943">
    <property type="entry name" value="WD40/YVTN_repeat-like_dom_sf"/>
</dbReference>
<dbReference type="RefSeq" id="WP_231929551.1">
    <property type="nucleotide sequence ID" value="NZ_LT607754.1"/>
</dbReference>
<feature type="chain" id="PRO_5008720120" evidence="2">
    <location>
        <begin position="25"/>
        <end position="411"/>
    </location>
</feature>
<dbReference type="Gene3D" id="2.130.10.10">
    <property type="entry name" value="YVTN repeat-like/Quinoprotein amine dehydrogenase"/>
    <property type="match status" value="2"/>
</dbReference>
<feature type="domain" description="YNCE-like beta-propeller" evidence="3">
    <location>
        <begin position="100"/>
        <end position="393"/>
    </location>
</feature>
<dbReference type="InterPro" id="IPR051200">
    <property type="entry name" value="Host-pathogen_enzymatic-act"/>
</dbReference>
<gene>
    <name evidence="4" type="ORF">GA0070613_5868</name>
</gene>
<dbReference type="Pfam" id="PF21783">
    <property type="entry name" value="YNCE"/>
    <property type="match status" value="1"/>
</dbReference>
<keyword evidence="1 2" id="KW-0732">Signal</keyword>
<name>A0A1C5K0Q0_9ACTN</name>
<dbReference type="AlphaFoldDB" id="A0A1C5K0Q0"/>
<evidence type="ECO:0000313" key="5">
    <source>
        <dbReference type="Proteomes" id="UP000198221"/>
    </source>
</evidence>
<accession>A0A1C5K0Q0</accession>
<dbReference type="PANTHER" id="PTHR47197:SF3">
    <property type="entry name" value="DIHYDRO-HEME D1 DEHYDROGENASE"/>
    <property type="match status" value="1"/>
</dbReference>
<dbReference type="SUPFAM" id="SSF51004">
    <property type="entry name" value="C-terminal (heme d1) domain of cytochrome cd1-nitrite reductase"/>
    <property type="match status" value="1"/>
</dbReference>
<keyword evidence="5" id="KW-1185">Reference proteome</keyword>
<dbReference type="InterPro" id="IPR011048">
    <property type="entry name" value="Haem_d1_sf"/>
</dbReference>
<reference evidence="5" key="1">
    <citation type="submission" date="2016-06" db="EMBL/GenBank/DDBJ databases">
        <authorList>
            <person name="Varghese N."/>
            <person name="Submissions Spin"/>
        </authorList>
    </citation>
    <scope>NUCLEOTIDE SEQUENCE [LARGE SCALE GENOMIC DNA]</scope>
    <source>
        <strain evidence="5">DSM 43819</strain>
    </source>
</reference>
<evidence type="ECO:0000256" key="1">
    <source>
        <dbReference type="ARBA" id="ARBA00022729"/>
    </source>
</evidence>
<sequence length="411" mass="44814">MTLFARYRLFVRYCKSMSRRQLLAAVPILLLLAGPAACTSREPAKGALTSPSTAAPSGTAFGPLVAGMPTYPTYPTAGNVYAAAVPGRLAGPVRGDRPMVYVPNTKSNDVWLIDPATFKVVGQFAGGPEPQHVVPSYDLRTLYVASSQVPQGGLVPIDARTGRPGRFIKLGDVYNLYFTPDGKQAIVVAEAYQRLDFYDPTTWRLVRSARFPECGGINHMDYSADGRTMFFSCEFANRMLVLDTASLRKLRDFQLTEAADGMPQDTRLTPDGQHFLVADMHANGVYVFDGQASRQTGFIRTGRGAHGIYFSRDARLAYVTNRDEGSVTVLDLARLKPTTTWRIPGGSPDMGGLSADGKQLWLSGRYNDEVYVLSTETGKLLARIPVGRGPHGLAVWPQPGRYSLGHTGNIR</sequence>
<evidence type="ECO:0000256" key="2">
    <source>
        <dbReference type="SAM" id="SignalP"/>
    </source>
</evidence>
<feature type="signal peptide" evidence="2">
    <location>
        <begin position="1"/>
        <end position="24"/>
    </location>
</feature>
<dbReference type="Proteomes" id="UP000198221">
    <property type="component" value="Chromosome I"/>
</dbReference>
<evidence type="ECO:0000259" key="3">
    <source>
        <dbReference type="Pfam" id="PF21783"/>
    </source>
</evidence>
<proteinExistence type="predicted"/>
<protein>
    <submittedName>
        <fullName evidence="4">40-residue YVTN family beta-propeller repeat-containing protein</fullName>
    </submittedName>
</protein>
<dbReference type="EMBL" id="LT607754">
    <property type="protein sequence ID" value="SCG75866.1"/>
    <property type="molecule type" value="Genomic_DNA"/>
</dbReference>